<feature type="signal peptide" evidence="1">
    <location>
        <begin position="1"/>
        <end position="21"/>
    </location>
</feature>
<protein>
    <submittedName>
        <fullName evidence="3">SH3 domain-containing protein</fullName>
    </submittedName>
</protein>
<keyword evidence="1" id="KW-0732">Signal</keyword>
<reference evidence="3 4" key="1">
    <citation type="submission" date="2020-01" db="EMBL/GenBank/DDBJ databases">
        <title>Microvirga sp. nov., an arsenate reduction bacterium isolated from Tibet hotspring sediments.</title>
        <authorList>
            <person name="Yuan C.-G."/>
        </authorList>
    </citation>
    <scope>NUCLEOTIDE SEQUENCE [LARGE SCALE GENOMIC DNA]</scope>
    <source>
        <strain evidence="3 4">SYSU G3D203</strain>
    </source>
</reference>
<accession>A0ABW9Z681</accession>
<feature type="chain" id="PRO_5045145709" evidence="1">
    <location>
        <begin position="22"/>
        <end position="280"/>
    </location>
</feature>
<dbReference type="Proteomes" id="UP000818323">
    <property type="component" value="Unassembled WGS sequence"/>
</dbReference>
<proteinExistence type="predicted"/>
<organism evidence="3 4">
    <name type="scientific">Microvirga arsenatis</name>
    <dbReference type="NCBI Taxonomy" id="2692265"/>
    <lineage>
        <taxon>Bacteria</taxon>
        <taxon>Pseudomonadati</taxon>
        <taxon>Pseudomonadota</taxon>
        <taxon>Alphaproteobacteria</taxon>
        <taxon>Hyphomicrobiales</taxon>
        <taxon>Methylobacteriaceae</taxon>
        <taxon>Microvirga</taxon>
    </lineage>
</organism>
<keyword evidence="4" id="KW-1185">Reference proteome</keyword>
<dbReference type="Pfam" id="PF08239">
    <property type="entry name" value="SH3_3"/>
    <property type="match status" value="1"/>
</dbReference>
<dbReference type="InterPro" id="IPR003646">
    <property type="entry name" value="SH3-like_bac-type"/>
</dbReference>
<gene>
    <name evidence="3" type="ORF">GR303_23065</name>
</gene>
<dbReference type="Gene3D" id="2.30.30.40">
    <property type="entry name" value="SH3 Domains"/>
    <property type="match status" value="1"/>
</dbReference>
<evidence type="ECO:0000259" key="2">
    <source>
        <dbReference type="Pfam" id="PF08239"/>
    </source>
</evidence>
<dbReference type="InterPro" id="IPR029045">
    <property type="entry name" value="ClpP/crotonase-like_dom_sf"/>
</dbReference>
<feature type="domain" description="SH3b" evidence="2">
    <location>
        <begin position="224"/>
        <end position="272"/>
    </location>
</feature>
<evidence type="ECO:0000313" key="4">
    <source>
        <dbReference type="Proteomes" id="UP000818323"/>
    </source>
</evidence>
<name>A0ABW9Z681_9HYPH</name>
<evidence type="ECO:0000256" key="1">
    <source>
        <dbReference type="SAM" id="SignalP"/>
    </source>
</evidence>
<dbReference type="Gene3D" id="3.90.226.10">
    <property type="entry name" value="2-enoyl-CoA Hydratase, Chain A, domain 1"/>
    <property type="match status" value="1"/>
</dbReference>
<sequence length="280" mass="29676">MRFSNTIWLTCALLLGSAASAAEIRHNRIAEGSGFIVVEGELKPGDEDRFDAGVQQYSKGAVLFQSGGGSLITGIRMGEIIRMKNFGTGVAPGTMCASACALAWLGGTQRFMSSSSRVGFHAAYRMTNGAAQESGVGNALLGAYLTRLGLPVSAVIYISRADPSGMTWLTPDDAQSNGIDLTVLDLAPDKSATSRRVGSAPAVRSGAEYHYVTGLDPNGDNWLALKAAPDLKSRRLLKMPPDTPLVVLGRQGTWLNVRLQDGTVGWAAARYVACCRHARN</sequence>
<dbReference type="RefSeq" id="WP_161726661.1">
    <property type="nucleotide sequence ID" value="NZ_JAAAXI010000041.1"/>
</dbReference>
<comment type="caution">
    <text evidence="3">The sequence shown here is derived from an EMBL/GenBank/DDBJ whole genome shotgun (WGS) entry which is preliminary data.</text>
</comment>
<dbReference type="EMBL" id="JAAAXJ010000031">
    <property type="protein sequence ID" value="NBJ27205.1"/>
    <property type="molecule type" value="Genomic_DNA"/>
</dbReference>
<evidence type="ECO:0000313" key="3">
    <source>
        <dbReference type="EMBL" id="NBJ27205.1"/>
    </source>
</evidence>
<dbReference type="SUPFAM" id="SSF52096">
    <property type="entry name" value="ClpP/crotonase"/>
    <property type="match status" value="1"/>
</dbReference>